<organism evidence="1 2">
    <name type="scientific">Bacillus thuringiensis HD-771</name>
    <dbReference type="NCBI Taxonomy" id="1218175"/>
    <lineage>
        <taxon>Bacteria</taxon>
        <taxon>Bacillati</taxon>
        <taxon>Bacillota</taxon>
        <taxon>Bacilli</taxon>
        <taxon>Bacillales</taxon>
        <taxon>Bacillaceae</taxon>
        <taxon>Bacillus</taxon>
        <taxon>Bacillus cereus group</taxon>
    </lineage>
</organism>
<dbReference type="Proteomes" id="UP000005259">
    <property type="component" value="Chromosome"/>
</dbReference>
<evidence type="ECO:0000313" key="1">
    <source>
        <dbReference type="EMBL" id="AFQ13600.1"/>
    </source>
</evidence>
<reference evidence="1 2" key="1">
    <citation type="submission" date="2012-08" db="EMBL/GenBank/DDBJ databases">
        <authorList>
            <person name="Doggett N."/>
            <person name="Teshima H."/>
            <person name="Bruce D."/>
            <person name="Detter J.C."/>
            <person name="Johnson S.L."/>
            <person name="Han C."/>
        </authorList>
    </citation>
    <scope>NUCLEOTIDE SEQUENCE [LARGE SCALE GENOMIC DNA]</scope>
    <source>
        <strain evidence="1 2">HD-771</strain>
    </source>
</reference>
<dbReference type="AlphaFoldDB" id="A0A9W3NV90"/>
<sequence length="29" mass="3280">MEPFLCGAYTVGDNHLYKLLKKIVGKEVI</sequence>
<accession>A0A9W3NV90</accession>
<proteinExistence type="predicted"/>
<protein>
    <submittedName>
        <fullName evidence="1">Uncharacterized protein</fullName>
    </submittedName>
</protein>
<dbReference type="EMBL" id="CP003752">
    <property type="protein sequence ID" value="AFQ13600.1"/>
    <property type="molecule type" value="Genomic_DNA"/>
</dbReference>
<name>A0A9W3NV90_BACTU</name>
<dbReference type="KEGG" id="bti:BTG_00425"/>
<gene>
    <name evidence="1" type="ORF">BTG_00425</name>
</gene>
<evidence type="ECO:0000313" key="2">
    <source>
        <dbReference type="Proteomes" id="UP000005259"/>
    </source>
</evidence>